<dbReference type="PROSITE" id="PS50921">
    <property type="entry name" value="ANTAR"/>
    <property type="match status" value="1"/>
</dbReference>
<dbReference type="SUPFAM" id="SSF52172">
    <property type="entry name" value="CheY-like"/>
    <property type="match status" value="1"/>
</dbReference>
<dbReference type="Pfam" id="PF03861">
    <property type="entry name" value="ANTAR"/>
    <property type="match status" value="1"/>
</dbReference>
<reference evidence="2 3" key="1">
    <citation type="submission" date="2020-04" db="EMBL/GenBank/DDBJ databases">
        <authorList>
            <person name="De Canck E."/>
        </authorList>
    </citation>
    <scope>NUCLEOTIDE SEQUENCE [LARGE SCALE GENOMIC DNA]</scope>
    <source>
        <strain evidence="2 3">LMG 28138</strain>
    </source>
</reference>
<organism evidence="2 3">
    <name type="scientific">Pararobbsia alpina</name>
    <dbReference type="NCBI Taxonomy" id="621374"/>
    <lineage>
        <taxon>Bacteria</taxon>
        <taxon>Pseudomonadati</taxon>
        <taxon>Pseudomonadota</taxon>
        <taxon>Betaproteobacteria</taxon>
        <taxon>Burkholderiales</taxon>
        <taxon>Burkholderiaceae</taxon>
        <taxon>Pararobbsia</taxon>
    </lineage>
</organism>
<name>A0A6S7B615_9BURK</name>
<feature type="domain" description="ANTAR" evidence="1">
    <location>
        <begin position="141"/>
        <end position="202"/>
    </location>
</feature>
<sequence length="210" mass="23204">MPPPSAPRSPSKGTALRILLVRDPFNSRDEDVEAIRAGLADAGYQLVSVADADVDLPILIDESKPDLLIIESEAAARDVLEHVCVSTRNAPRPIVLFTDNDDAERMRTAFAAGITAYIVDGLTAERVKPVLDAALARFGFEQQLRDELASTRNQLSERKLVERAKGMLMKQLGITEDEAYHRLRRLSMEKKLRLADAAQRIIDISAALDE</sequence>
<evidence type="ECO:0000313" key="2">
    <source>
        <dbReference type="EMBL" id="CAB3788453.1"/>
    </source>
</evidence>
<dbReference type="GO" id="GO:0003723">
    <property type="term" value="F:RNA binding"/>
    <property type="evidence" value="ECO:0007669"/>
    <property type="project" value="InterPro"/>
</dbReference>
<dbReference type="InterPro" id="IPR008327">
    <property type="entry name" value="Sig_transdc_resp-reg_antiterm"/>
</dbReference>
<keyword evidence="3" id="KW-1185">Reference proteome</keyword>
<dbReference type="EMBL" id="CADIKM010000010">
    <property type="protein sequence ID" value="CAB3788453.1"/>
    <property type="molecule type" value="Genomic_DNA"/>
</dbReference>
<dbReference type="InterPro" id="IPR005561">
    <property type="entry name" value="ANTAR"/>
</dbReference>
<dbReference type="InterPro" id="IPR011006">
    <property type="entry name" value="CheY-like_superfamily"/>
</dbReference>
<dbReference type="Gene3D" id="3.40.50.2300">
    <property type="match status" value="1"/>
</dbReference>
<dbReference type="AlphaFoldDB" id="A0A6S7B615"/>
<dbReference type="InterPro" id="IPR036388">
    <property type="entry name" value="WH-like_DNA-bd_sf"/>
</dbReference>
<proteinExistence type="predicted"/>
<dbReference type="Proteomes" id="UP000494115">
    <property type="component" value="Unassembled WGS sequence"/>
</dbReference>
<gene>
    <name evidence="2" type="primary">pdtaR</name>
    <name evidence="2" type="ORF">LMG28138_02612</name>
</gene>
<dbReference type="SMART" id="SM01012">
    <property type="entry name" value="ANTAR"/>
    <property type="match status" value="1"/>
</dbReference>
<evidence type="ECO:0000313" key="3">
    <source>
        <dbReference type="Proteomes" id="UP000494115"/>
    </source>
</evidence>
<accession>A0A6S7B615</accession>
<protein>
    <submittedName>
        <fullName evidence="2">Putative transcriptional regulatory protein pdtaR</fullName>
    </submittedName>
</protein>
<evidence type="ECO:0000259" key="1">
    <source>
        <dbReference type="PROSITE" id="PS50921"/>
    </source>
</evidence>
<dbReference type="PIRSF" id="PIRSF036382">
    <property type="entry name" value="RR_antiterm"/>
    <property type="match status" value="1"/>
</dbReference>
<dbReference type="Gene3D" id="1.10.10.10">
    <property type="entry name" value="Winged helix-like DNA-binding domain superfamily/Winged helix DNA-binding domain"/>
    <property type="match status" value="1"/>
</dbReference>